<feature type="domain" description="CBS" evidence="3">
    <location>
        <begin position="71"/>
        <end position="126"/>
    </location>
</feature>
<keyword evidence="1" id="KW-0677">Repeat</keyword>
<dbReference type="PANTHER" id="PTHR48108">
    <property type="entry name" value="CBS DOMAIN-CONTAINING PROTEIN CBSX2, CHLOROPLASTIC"/>
    <property type="match status" value="1"/>
</dbReference>
<dbReference type="InterPro" id="IPR051462">
    <property type="entry name" value="CBS_domain-containing"/>
</dbReference>
<accession>A0A6I6D8H4</accession>
<dbReference type="Proteomes" id="UP000426444">
    <property type="component" value="Chromosome"/>
</dbReference>
<gene>
    <name evidence="4" type="ORF">SYNTR_0254</name>
</gene>
<dbReference type="PANTHER" id="PTHR48108:SF34">
    <property type="entry name" value="CBS DOMAIN-CONTAINING PROTEIN YHCV"/>
    <property type="match status" value="1"/>
</dbReference>
<reference evidence="5" key="1">
    <citation type="journal article" date="2019" name="Microbiology">
        <title>Complete Genome Sequence of an Uncultured Bacterium of the Candidate Phylum Bipolaricaulota.</title>
        <authorList>
            <person name="Kadnikov V.V."/>
            <person name="Mardanov A.V."/>
            <person name="Beletsky A.V."/>
            <person name="Frank Y.A."/>
            <person name="Karnachuk O.V."/>
            <person name="Ravin N.V."/>
        </authorList>
    </citation>
    <scope>NUCLEOTIDE SEQUENCE [LARGE SCALE GENOMIC DNA]</scope>
</reference>
<dbReference type="SUPFAM" id="SSF54631">
    <property type="entry name" value="CBS-domain pair"/>
    <property type="match status" value="1"/>
</dbReference>
<dbReference type="RefSeq" id="WP_156202801.1">
    <property type="nucleotide sequence ID" value="NZ_CP046457.1"/>
</dbReference>
<dbReference type="EMBL" id="CP046457">
    <property type="protein sequence ID" value="QGT98847.1"/>
    <property type="molecule type" value="Genomic_DNA"/>
</dbReference>
<evidence type="ECO:0000313" key="5">
    <source>
        <dbReference type="Proteomes" id="UP000426444"/>
    </source>
</evidence>
<name>A0A6I6D8H4_9FIRM</name>
<protein>
    <submittedName>
        <fullName evidence="4">CBS domain protein</fullName>
    </submittedName>
</protein>
<proteinExistence type="predicted"/>
<dbReference type="AlphaFoldDB" id="A0A6I6D8H4"/>
<evidence type="ECO:0000259" key="3">
    <source>
        <dbReference type="PROSITE" id="PS51371"/>
    </source>
</evidence>
<dbReference type="Pfam" id="PF00571">
    <property type="entry name" value="CBS"/>
    <property type="match status" value="2"/>
</dbReference>
<dbReference type="CDD" id="cd04584">
    <property type="entry name" value="CBS_pair_AcuB_like"/>
    <property type="match status" value="1"/>
</dbReference>
<dbReference type="PROSITE" id="PS51371">
    <property type="entry name" value="CBS"/>
    <property type="match status" value="2"/>
</dbReference>
<dbReference type="InterPro" id="IPR046342">
    <property type="entry name" value="CBS_dom_sf"/>
</dbReference>
<keyword evidence="2" id="KW-0129">CBS domain</keyword>
<dbReference type="InterPro" id="IPR000644">
    <property type="entry name" value="CBS_dom"/>
</dbReference>
<dbReference type="KEGG" id="salq:SYNTR_0254"/>
<feature type="domain" description="CBS" evidence="3">
    <location>
        <begin position="7"/>
        <end position="64"/>
    </location>
</feature>
<dbReference type="OrthoDB" id="9790355at2"/>
<evidence type="ECO:0000256" key="1">
    <source>
        <dbReference type="ARBA" id="ARBA00022737"/>
    </source>
</evidence>
<sequence>MKVKDVMQTNVITVDARKSIDGALCIMNENKIRRLPVLENDKLVGLIVQHDIEKAIRRPGIIPETPVEWVMTKNPWVIGPDDDVVDAAILLKEKKISGLPVIESDQLVGIISDFDILELFIKIMQEK</sequence>
<dbReference type="SMART" id="SM00116">
    <property type="entry name" value="CBS"/>
    <property type="match status" value="2"/>
</dbReference>
<keyword evidence="5" id="KW-1185">Reference proteome</keyword>
<organism evidence="4 5">
    <name type="scientific">Candidatus Syntrophocurvum alkaliphilum</name>
    <dbReference type="NCBI Taxonomy" id="2293317"/>
    <lineage>
        <taxon>Bacteria</taxon>
        <taxon>Bacillati</taxon>
        <taxon>Bacillota</taxon>
        <taxon>Clostridia</taxon>
        <taxon>Eubacteriales</taxon>
        <taxon>Syntrophomonadaceae</taxon>
        <taxon>Candidatus Syntrophocurvum</taxon>
    </lineage>
</organism>
<evidence type="ECO:0000313" key="4">
    <source>
        <dbReference type="EMBL" id="QGT98847.1"/>
    </source>
</evidence>
<dbReference type="Gene3D" id="3.10.580.10">
    <property type="entry name" value="CBS-domain"/>
    <property type="match status" value="1"/>
</dbReference>
<evidence type="ECO:0000256" key="2">
    <source>
        <dbReference type="PROSITE-ProRule" id="PRU00703"/>
    </source>
</evidence>